<accession>A0AAN9ET48</accession>
<dbReference type="AlphaFoldDB" id="A0AAN9ET48"/>
<feature type="region of interest" description="Disordered" evidence="1">
    <location>
        <begin position="68"/>
        <end position="119"/>
    </location>
</feature>
<reference evidence="2 3" key="1">
    <citation type="submission" date="2024-01" db="EMBL/GenBank/DDBJ databases">
        <title>The genomes of 5 underutilized Papilionoideae crops provide insights into root nodulation and disease resistance.</title>
        <authorList>
            <person name="Yuan L."/>
        </authorList>
    </citation>
    <scope>NUCLEOTIDE SEQUENCE [LARGE SCALE GENOMIC DNA]</scope>
    <source>
        <strain evidence="2">LY-2023</strain>
        <tissue evidence="2">Leaf</tissue>
    </source>
</reference>
<proteinExistence type="predicted"/>
<dbReference type="EMBL" id="JAYKXN010000008">
    <property type="protein sequence ID" value="KAK7262768.1"/>
    <property type="molecule type" value="Genomic_DNA"/>
</dbReference>
<keyword evidence="3" id="KW-1185">Reference proteome</keyword>
<gene>
    <name evidence="2" type="ORF">RJT34_30348</name>
</gene>
<evidence type="ECO:0000313" key="3">
    <source>
        <dbReference type="Proteomes" id="UP001359559"/>
    </source>
</evidence>
<evidence type="ECO:0000313" key="2">
    <source>
        <dbReference type="EMBL" id="KAK7262768.1"/>
    </source>
</evidence>
<comment type="caution">
    <text evidence="2">The sequence shown here is derived from an EMBL/GenBank/DDBJ whole genome shotgun (WGS) entry which is preliminary data.</text>
</comment>
<evidence type="ECO:0000256" key="1">
    <source>
        <dbReference type="SAM" id="MobiDB-lite"/>
    </source>
</evidence>
<sequence length="119" mass="12967">MEALVKLQEDLATAQIETPDTATLSEGNDRLWEEVRVNLGIVAQVVKLYRIVALETFNAAICQVKHRNPSVEPDDVPFELTPLPPNQSMTPKETASQQESARGTSDNASGVGQKITPPL</sequence>
<feature type="compositionally biased region" description="Polar residues" evidence="1">
    <location>
        <begin position="86"/>
        <end position="110"/>
    </location>
</feature>
<dbReference type="Proteomes" id="UP001359559">
    <property type="component" value="Unassembled WGS sequence"/>
</dbReference>
<name>A0AAN9ET48_CLITE</name>
<organism evidence="2 3">
    <name type="scientific">Clitoria ternatea</name>
    <name type="common">Butterfly pea</name>
    <dbReference type="NCBI Taxonomy" id="43366"/>
    <lineage>
        <taxon>Eukaryota</taxon>
        <taxon>Viridiplantae</taxon>
        <taxon>Streptophyta</taxon>
        <taxon>Embryophyta</taxon>
        <taxon>Tracheophyta</taxon>
        <taxon>Spermatophyta</taxon>
        <taxon>Magnoliopsida</taxon>
        <taxon>eudicotyledons</taxon>
        <taxon>Gunneridae</taxon>
        <taxon>Pentapetalae</taxon>
        <taxon>rosids</taxon>
        <taxon>fabids</taxon>
        <taxon>Fabales</taxon>
        <taxon>Fabaceae</taxon>
        <taxon>Papilionoideae</taxon>
        <taxon>50 kb inversion clade</taxon>
        <taxon>NPAAA clade</taxon>
        <taxon>indigoferoid/millettioid clade</taxon>
        <taxon>Phaseoleae</taxon>
        <taxon>Clitoria</taxon>
    </lineage>
</organism>
<protein>
    <submittedName>
        <fullName evidence="2">Uncharacterized protein</fullName>
    </submittedName>
</protein>